<dbReference type="Proteomes" id="UP000501849">
    <property type="component" value="Plasmid unnamed1"/>
</dbReference>
<geneLocation type="plasmid" evidence="2 3">
    <name>unnamed1</name>
</geneLocation>
<protein>
    <submittedName>
        <fullName evidence="2">Uncharacterized protein</fullName>
    </submittedName>
</protein>
<evidence type="ECO:0000313" key="2">
    <source>
        <dbReference type="EMBL" id="QIV79558.1"/>
    </source>
</evidence>
<organism evidence="2 3">
    <name type="scientific">Mycolicibacterium frederiksbergense</name>
    <dbReference type="NCBI Taxonomy" id="117567"/>
    <lineage>
        <taxon>Bacteria</taxon>
        <taxon>Bacillati</taxon>
        <taxon>Actinomycetota</taxon>
        <taxon>Actinomycetes</taxon>
        <taxon>Mycobacteriales</taxon>
        <taxon>Mycobacteriaceae</taxon>
        <taxon>Mycolicibacterium</taxon>
    </lineage>
</organism>
<dbReference type="AlphaFoldDB" id="A0A6H0RWR1"/>
<evidence type="ECO:0000313" key="3">
    <source>
        <dbReference type="Proteomes" id="UP000501849"/>
    </source>
</evidence>
<feature type="region of interest" description="Disordered" evidence="1">
    <location>
        <begin position="1"/>
        <end position="26"/>
    </location>
</feature>
<feature type="compositionally biased region" description="Polar residues" evidence="1">
    <location>
        <begin position="1"/>
        <end position="24"/>
    </location>
</feature>
<keyword evidence="3" id="KW-1185">Reference proteome</keyword>
<name>A0A6H0RWR1_9MYCO</name>
<proteinExistence type="predicted"/>
<dbReference type="KEGG" id="mfre:EXE63_00470"/>
<keyword evidence="2" id="KW-0614">Plasmid</keyword>
<evidence type="ECO:0000256" key="1">
    <source>
        <dbReference type="SAM" id="MobiDB-lite"/>
    </source>
</evidence>
<reference evidence="2 3" key="1">
    <citation type="submission" date="2019-04" db="EMBL/GenBank/DDBJ databases">
        <title>Draft, Whole-Genome Sequence of the Anthracene-degrading Mycobacterium frederiksbergense LB501T, Isolated from a Polycyclic Aromatic Hydrocarbon (PAH)-Contaminated Soil.</title>
        <authorList>
            <person name="Augelletti F."/>
        </authorList>
    </citation>
    <scope>NUCLEOTIDE SEQUENCE [LARGE SCALE GENOMIC DNA]</scope>
    <source>
        <strain evidence="2 3">LB 501T</strain>
        <plasmid evidence="2 3">unnamed1</plasmid>
    </source>
</reference>
<dbReference type="RefSeq" id="WP_168140344.1">
    <property type="nucleotide sequence ID" value="NZ_CP038797.1"/>
</dbReference>
<gene>
    <name evidence="2" type="ORF">EXE63_00470</name>
</gene>
<dbReference type="EMBL" id="CP038797">
    <property type="protein sequence ID" value="QIV79558.1"/>
    <property type="molecule type" value="Genomic_DNA"/>
</dbReference>
<sequence>MSTTPHTTAPQPSDQSASQDTSAVSPEAAGTVWVDFGDGGSARWAGLSLDVIDTICAQLETVKLADTIT</sequence>
<accession>A0A6H0RWR1</accession>